<proteinExistence type="predicted"/>
<gene>
    <name evidence="2" type="ORF">B1H20_23825</name>
</gene>
<name>A0A1V0UFS3_STRVN</name>
<accession>A0A1V0UFS3</accession>
<organism evidence="2 3">
    <name type="scientific">Streptomyces violaceoruber</name>
    <dbReference type="NCBI Taxonomy" id="1935"/>
    <lineage>
        <taxon>Bacteria</taxon>
        <taxon>Bacillati</taxon>
        <taxon>Actinomycetota</taxon>
        <taxon>Actinomycetes</taxon>
        <taxon>Kitasatosporales</taxon>
        <taxon>Streptomycetaceae</taxon>
        <taxon>Streptomyces</taxon>
        <taxon>Streptomyces violaceoruber group</taxon>
    </lineage>
</organism>
<reference evidence="2 3" key="1">
    <citation type="submission" date="2017-03" db="EMBL/GenBank/DDBJ databases">
        <title>Complete Genome Sequence of a natural compounds producer, Streptomyces violaceus S21.</title>
        <authorList>
            <person name="Zhong C."/>
            <person name="Zhao Z."/>
            <person name="Fu J."/>
            <person name="Zong G."/>
            <person name="Qin R."/>
            <person name="Cao G."/>
        </authorList>
    </citation>
    <scope>NUCLEOTIDE SEQUENCE [LARGE SCALE GENOMIC DNA]</scope>
    <source>
        <strain evidence="2 3">S21</strain>
    </source>
</reference>
<protein>
    <submittedName>
        <fullName evidence="2">Uncharacterized protein</fullName>
    </submittedName>
</protein>
<dbReference type="AlphaFoldDB" id="A0A1V0UFS3"/>
<dbReference type="OrthoDB" id="3855669at2"/>
<dbReference type="EMBL" id="CP020570">
    <property type="protein sequence ID" value="ARF64069.1"/>
    <property type="molecule type" value="Genomic_DNA"/>
</dbReference>
<dbReference type="Proteomes" id="UP000192445">
    <property type="component" value="Chromosome"/>
</dbReference>
<sequence length="118" mass="12457">MYGENASPNAEQPPEQPLREPSAGSAAPAAPGVPAGPAAPRVPPASAVPARGVLLVDTSRGDRVGEFRGVAGPYWSLRPVGGGREWEVEPRFVRPALLMEQLRARTARLNARSRGEVL</sequence>
<feature type="compositionally biased region" description="Polar residues" evidence="1">
    <location>
        <begin position="1"/>
        <end position="10"/>
    </location>
</feature>
<dbReference type="STRING" id="1935.B1H20_23825"/>
<dbReference type="KEGG" id="svu:B1H20_23825"/>
<evidence type="ECO:0000313" key="2">
    <source>
        <dbReference type="EMBL" id="ARF64069.1"/>
    </source>
</evidence>
<evidence type="ECO:0000256" key="1">
    <source>
        <dbReference type="SAM" id="MobiDB-lite"/>
    </source>
</evidence>
<evidence type="ECO:0000313" key="3">
    <source>
        <dbReference type="Proteomes" id="UP000192445"/>
    </source>
</evidence>
<feature type="region of interest" description="Disordered" evidence="1">
    <location>
        <begin position="1"/>
        <end position="48"/>
    </location>
</feature>
<feature type="compositionally biased region" description="Low complexity" evidence="1">
    <location>
        <begin position="21"/>
        <end position="48"/>
    </location>
</feature>